<dbReference type="EMBL" id="JAIWYP010000003">
    <property type="protein sequence ID" value="KAH3847378.1"/>
    <property type="molecule type" value="Genomic_DNA"/>
</dbReference>
<keyword evidence="4 10" id="KW-1133">Transmembrane helix</keyword>
<keyword evidence="7 9" id="KW-0675">Receptor</keyword>
<keyword evidence="13" id="KW-1185">Reference proteome</keyword>
<dbReference type="Proteomes" id="UP000828390">
    <property type="component" value="Unassembled WGS sequence"/>
</dbReference>
<evidence type="ECO:0000256" key="5">
    <source>
        <dbReference type="ARBA" id="ARBA00023040"/>
    </source>
</evidence>
<comment type="subcellular location">
    <subcellularLocation>
        <location evidence="1">Membrane</location>
        <topology evidence="1">Multi-pass membrane protein</topology>
    </subcellularLocation>
</comment>
<evidence type="ECO:0000256" key="4">
    <source>
        <dbReference type="ARBA" id="ARBA00022989"/>
    </source>
</evidence>
<evidence type="ECO:0000256" key="10">
    <source>
        <dbReference type="SAM" id="Phobius"/>
    </source>
</evidence>
<feature type="transmembrane region" description="Helical" evidence="10">
    <location>
        <begin position="137"/>
        <end position="159"/>
    </location>
</feature>
<feature type="transmembrane region" description="Helical" evidence="10">
    <location>
        <begin position="171"/>
        <end position="190"/>
    </location>
</feature>
<dbReference type="Gene3D" id="1.20.1070.10">
    <property type="entry name" value="Rhodopsin 7-helix transmembrane proteins"/>
    <property type="match status" value="1"/>
</dbReference>
<protein>
    <recommendedName>
        <fullName evidence="11">G-protein coupled receptors family 1 profile domain-containing protein</fullName>
    </recommendedName>
</protein>
<dbReference type="InterPro" id="IPR000276">
    <property type="entry name" value="GPCR_Rhodpsn"/>
</dbReference>
<comment type="caution">
    <text evidence="12">The sequence shown here is derived from an EMBL/GenBank/DDBJ whole genome shotgun (WGS) entry which is preliminary data.</text>
</comment>
<feature type="domain" description="G-protein coupled receptors family 1 profile" evidence="11">
    <location>
        <begin position="76"/>
        <end position="344"/>
    </location>
</feature>
<evidence type="ECO:0000256" key="9">
    <source>
        <dbReference type="RuleBase" id="RU000688"/>
    </source>
</evidence>
<evidence type="ECO:0000256" key="6">
    <source>
        <dbReference type="ARBA" id="ARBA00023136"/>
    </source>
</evidence>
<organism evidence="12 13">
    <name type="scientific">Dreissena polymorpha</name>
    <name type="common">Zebra mussel</name>
    <name type="synonym">Mytilus polymorpha</name>
    <dbReference type="NCBI Taxonomy" id="45954"/>
    <lineage>
        <taxon>Eukaryota</taxon>
        <taxon>Metazoa</taxon>
        <taxon>Spiralia</taxon>
        <taxon>Lophotrochozoa</taxon>
        <taxon>Mollusca</taxon>
        <taxon>Bivalvia</taxon>
        <taxon>Autobranchia</taxon>
        <taxon>Heteroconchia</taxon>
        <taxon>Euheterodonta</taxon>
        <taxon>Imparidentia</taxon>
        <taxon>Neoheterodontei</taxon>
        <taxon>Myida</taxon>
        <taxon>Dreissenoidea</taxon>
        <taxon>Dreissenidae</taxon>
        <taxon>Dreissena</taxon>
    </lineage>
</organism>
<dbReference type="PANTHER" id="PTHR45695:SF15">
    <property type="entry name" value="OPSIN RH2"/>
    <property type="match status" value="1"/>
</dbReference>
<dbReference type="Pfam" id="PF00001">
    <property type="entry name" value="7tm_1"/>
    <property type="match status" value="1"/>
</dbReference>
<dbReference type="PROSITE" id="PS50262">
    <property type="entry name" value="G_PROTEIN_RECEP_F1_2"/>
    <property type="match status" value="1"/>
</dbReference>
<comment type="similarity">
    <text evidence="2 9">Belongs to the G-protein coupled receptor 1 family.</text>
</comment>
<dbReference type="PROSITE" id="PS00237">
    <property type="entry name" value="G_PROTEIN_RECEP_F1_1"/>
    <property type="match status" value="1"/>
</dbReference>
<sequence>MASINETTSECNGTFMYSENLTDGYFEGRYIEDCLGVRCMTVEECSDHIKKHITPRLAEWFIIIIYIIIGFVGLVGNGLVCFVVIRTSHMRTVVNIFIVNLAVADFLVLLICLPPSVLADTTESWYMGDIMCRVVPFLQTVSIAVSVLTLCAIAIERYFAICHPLRRRLTASTVLAFIVVIWCIAIAVALPELLYQKLHRWYPEHVTPYLQYCAQTLSKEQQKYYQIGLLVGLYDVPMCLMFFAYSTIAVRLWKDRISNNVNSRVNSGSGRRGQVTALKARRKAAKMLMTIVILFGICYLPIHILNILRYQGTLHEMDDNVVIIWALFARGICYFNSATNPLIYNFMSAKFRQEFRAAFGRCTRSQVDNTLNPLKLYSFRAATRTNGHHRSYRYSMNTCTTRPFLNGNTSSSSQKSQF</sequence>
<evidence type="ECO:0000256" key="3">
    <source>
        <dbReference type="ARBA" id="ARBA00022692"/>
    </source>
</evidence>
<dbReference type="PRINTS" id="PR01012">
    <property type="entry name" value="NRPEPTIDEYR"/>
</dbReference>
<reference evidence="12" key="2">
    <citation type="submission" date="2020-11" db="EMBL/GenBank/DDBJ databases">
        <authorList>
            <person name="McCartney M.A."/>
            <person name="Auch B."/>
            <person name="Kono T."/>
            <person name="Mallez S."/>
            <person name="Becker A."/>
            <person name="Gohl D.M."/>
            <person name="Silverstein K.A.T."/>
            <person name="Koren S."/>
            <person name="Bechman K.B."/>
            <person name="Herman A."/>
            <person name="Abrahante J.E."/>
            <person name="Garbe J."/>
        </authorList>
    </citation>
    <scope>NUCLEOTIDE SEQUENCE</scope>
    <source>
        <strain evidence="12">Duluth1</strain>
        <tissue evidence="12">Whole animal</tissue>
    </source>
</reference>
<keyword evidence="6 10" id="KW-0472">Membrane</keyword>
<keyword evidence="3 9" id="KW-0812">Transmembrane</keyword>
<dbReference type="SUPFAM" id="SSF81321">
    <property type="entry name" value="Family A G protein-coupled receptor-like"/>
    <property type="match status" value="1"/>
</dbReference>
<name>A0A9D4QYC0_DREPO</name>
<feature type="transmembrane region" description="Helical" evidence="10">
    <location>
        <begin position="224"/>
        <end position="248"/>
    </location>
</feature>
<feature type="transmembrane region" description="Helical" evidence="10">
    <location>
        <begin position="60"/>
        <end position="85"/>
    </location>
</feature>
<accession>A0A9D4QYC0</accession>
<dbReference type="FunFam" id="1.20.1070.10:FF:000291">
    <property type="entry name" value="Predicted protein"/>
    <property type="match status" value="1"/>
</dbReference>
<dbReference type="PANTHER" id="PTHR45695">
    <property type="entry name" value="LEUCOKININ RECEPTOR-RELATED"/>
    <property type="match status" value="1"/>
</dbReference>
<feature type="transmembrane region" description="Helical" evidence="10">
    <location>
        <begin position="288"/>
        <end position="310"/>
    </location>
</feature>
<dbReference type="GO" id="GO:0005886">
    <property type="term" value="C:plasma membrane"/>
    <property type="evidence" value="ECO:0007669"/>
    <property type="project" value="TreeGrafter"/>
</dbReference>
<dbReference type="InterPro" id="IPR000611">
    <property type="entry name" value="NPY_rcpt"/>
</dbReference>
<proteinExistence type="inferred from homology"/>
<evidence type="ECO:0000256" key="8">
    <source>
        <dbReference type="ARBA" id="ARBA00023224"/>
    </source>
</evidence>
<evidence type="ECO:0000256" key="7">
    <source>
        <dbReference type="ARBA" id="ARBA00023170"/>
    </source>
</evidence>
<keyword evidence="8 9" id="KW-0807">Transducer</keyword>
<feature type="transmembrane region" description="Helical" evidence="10">
    <location>
        <begin position="322"/>
        <end position="346"/>
    </location>
</feature>
<evidence type="ECO:0000256" key="2">
    <source>
        <dbReference type="ARBA" id="ARBA00010663"/>
    </source>
</evidence>
<reference evidence="12" key="1">
    <citation type="journal article" date="2019" name="bioRxiv">
        <title>The Genome of the Zebra Mussel, Dreissena polymorpha: A Resource for Invasive Species Research.</title>
        <authorList>
            <person name="McCartney M.A."/>
            <person name="Auch B."/>
            <person name="Kono T."/>
            <person name="Mallez S."/>
            <person name="Zhang Y."/>
            <person name="Obille A."/>
            <person name="Becker A."/>
            <person name="Abrahante J.E."/>
            <person name="Garbe J."/>
            <person name="Badalamenti J.P."/>
            <person name="Herman A."/>
            <person name="Mangelson H."/>
            <person name="Liachko I."/>
            <person name="Sullivan S."/>
            <person name="Sone E.D."/>
            <person name="Koren S."/>
            <person name="Silverstein K.A.T."/>
            <person name="Beckman K.B."/>
            <person name="Gohl D.M."/>
        </authorList>
    </citation>
    <scope>NUCLEOTIDE SEQUENCE</scope>
    <source>
        <strain evidence="12">Duluth1</strain>
        <tissue evidence="12">Whole animal</tissue>
    </source>
</reference>
<evidence type="ECO:0000256" key="1">
    <source>
        <dbReference type="ARBA" id="ARBA00004141"/>
    </source>
</evidence>
<dbReference type="GO" id="GO:0004983">
    <property type="term" value="F:neuropeptide Y receptor activity"/>
    <property type="evidence" value="ECO:0007669"/>
    <property type="project" value="InterPro"/>
</dbReference>
<dbReference type="PRINTS" id="PR00237">
    <property type="entry name" value="GPCRRHODOPSN"/>
</dbReference>
<evidence type="ECO:0000313" key="13">
    <source>
        <dbReference type="Proteomes" id="UP000828390"/>
    </source>
</evidence>
<evidence type="ECO:0000313" key="12">
    <source>
        <dbReference type="EMBL" id="KAH3847378.1"/>
    </source>
</evidence>
<dbReference type="AlphaFoldDB" id="A0A9D4QYC0"/>
<evidence type="ECO:0000259" key="11">
    <source>
        <dbReference type="PROSITE" id="PS50262"/>
    </source>
</evidence>
<dbReference type="InterPro" id="IPR017452">
    <property type="entry name" value="GPCR_Rhodpsn_7TM"/>
</dbReference>
<dbReference type="OrthoDB" id="5987936at2759"/>
<gene>
    <name evidence="12" type="ORF">DPMN_089699</name>
</gene>
<feature type="transmembrane region" description="Helical" evidence="10">
    <location>
        <begin position="97"/>
        <end position="117"/>
    </location>
</feature>
<keyword evidence="5 9" id="KW-0297">G-protein coupled receptor</keyword>
<dbReference type="SMART" id="SM01381">
    <property type="entry name" value="7TM_GPCR_Srsx"/>
    <property type="match status" value="1"/>
</dbReference>